<accession>A0ABS6C6B5</accession>
<protein>
    <recommendedName>
        <fullName evidence="3">RiboL-PSP-HEPN domain-containing protein</fullName>
    </recommendedName>
</protein>
<proteinExistence type="predicted"/>
<sequence>MEYIRYDIVTTPIEHSFYKEIQKISSKISKVIIEGKESNVEGVINIFFYSEEFYNIYEAEQDTKTYVTNLLNALIIEHDICTKSYYVSGHNINCLASGSIEIINKIKKVAKLNEQDLEKLKQYMIDEKYSNRYFNIYRYAFNTEDIISKYMILYNILLEICNDKQRCVDDFITAAIGKDEAEYKQSPRKLKKGDYIYETKFTKLRNEIGHARENTTIDKTTEEMELNIDKLAKLVLKAIKSKEQDGNFVPS</sequence>
<comment type="caution">
    <text evidence="1">The sequence shown here is derived from an EMBL/GenBank/DDBJ whole genome shotgun (WGS) entry which is preliminary data.</text>
</comment>
<gene>
    <name evidence="1" type="ORF">KPL27_13280</name>
</gene>
<keyword evidence="2" id="KW-1185">Reference proteome</keyword>
<organism evidence="1 2">
    <name type="scientific">Clostridium algidicarnis</name>
    <dbReference type="NCBI Taxonomy" id="37659"/>
    <lineage>
        <taxon>Bacteria</taxon>
        <taxon>Bacillati</taxon>
        <taxon>Bacillota</taxon>
        <taxon>Clostridia</taxon>
        <taxon>Eubacteriales</taxon>
        <taxon>Clostridiaceae</taxon>
        <taxon>Clostridium</taxon>
    </lineage>
</organism>
<dbReference type="Proteomes" id="UP000740830">
    <property type="component" value="Unassembled WGS sequence"/>
</dbReference>
<name>A0ABS6C6B5_9CLOT</name>
<evidence type="ECO:0000313" key="1">
    <source>
        <dbReference type="EMBL" id="MBU3221038.1"/>
    </source>
</evidence>
<dbReference type="EMBL" id="JAHLDG010000029">
    <property type="protein sequence ID" value="MBU3221038.1"/>
    <property type="molecule type" value="Genomic_DNA"/>
</dbReference>
<dbReference type="RefSeq" id="WP_216132845.1">
    <property type="nucleotide sequence ID" value="NZ_JAHLDG010000029.1"/>
</dbReference>
<reference evidence="1 2" key="1">
    <citation type="submission" date="2021-06" db="EMBL/GenBank/DDBJ databases">
        <title>Clostridia strains as spoilage organisms.</title>
        <authorList>
            <person name="Wambui J."/>
            <person name="Stephan R."/>
            <person name="Stevens M.J.A."/>
        </authorList>
    </citation>
    <scope>NUCLEOTIDE SEQUENCE [LARGE SCALE GENOMIC DNA]</scope>
    <source>
        <strain evidence="1 2">CM013</strain>
    </source>
</reference>
<evidence type="ECO:0000313" key="2">
    <source>
        <dbReference type="Proteomes" id="UP000740830"/>
    </source>
</evidence>
<evidence type="ECO:0008006" key="3">
    <source>
        <dbReference type="Google" id="ProtNLM"/>
    </source>
</evidence>